<comment type="similarity">
    <text evidence="13">Belongs to the methylthiotransferase family. MiaB subfamily.</text>
</comment>
<evidence type="ECO:0000259" key="16">
    <source>
        <dbReference type="PROSITE" id="PS51918"/>
    </source>
</evidence>
<dbReference type="InterPro" id="IPR023404">
    <property type="entry name" value="rSAM_horseshoe"/>
</dbReference>
<dbReference type="PANTHER" id="PTHR43020:SF2">
    <property type="entry name" value="MITOCHONDRIAL TRNA METHYLTHIOTRANSFERASE CDK5RAP1"/>
    <property type="match status" value="1"/>
</dbReference>
<dbReference type="Pfam" id="PF00919">
    <property type="entry name" value="UPF0004"/>
    <property type="match status" value="1"/>
</dbReference>
<dbReference type="NCBIfam" id="TIGR01574">
    <property type="entry name" value="miaB-methiolase"/>
    <property type="match status" value="1"/>
</dbReference>
<keyword evidence="6 13" id="KW-0479">Metal-binding</keyword>
<sequence length="508" mass="55196">MPRTVYIETVGCQMNVLDSELVVAALHKAGYRIADQPADADLLLFNTCSVREHAEDKVYSALGRVAPLKKARPGTVVGVLGCMAQKDQDLIRKRAPFVDLVVGTGQLARVPELVEAVRATGQPQFALSLGRADAGKHAVEASFVSFDPARDSAARPTPFQAFVRVQFGCDKFCTYCVVPSTRGPEQSRPPDHILAEAKQLAGQGCKEITLIGQTVNSYEFDHGDGRRTRLSDVLAKLDAVPGLERVRFVTNFPKDMTDDLLTAVRDLPTVVKYLHVPAQSGCDDVLKRMKRLYTAGEYRDMLARCRELVPGVSVSSDFIVGFCGETEASFAKSMELVREARFKNSFIFKYSERPGTKAAERYPDDVPEDVKKRRNNDLLMVQNANSLADHRAQIGTTVEVLVEGPSKRSARTDAGGEVLQLTGRSMADHIVVFDGPTRLVGNTVRVRVDDASAFTLYGRVQTGEGVGAVVAFTPDAARAAADGEDAPAYPAPLDFAPPAEKRIGLPLA</sequence>
<evidence type="ECO:0000256" key="12">
    <source>
        <dbReference type="ARBA" id="ARBA00081141"/>
    </source>
</evidence>
<organism evidence="17 18">
    <name type="scientific">Urbifossiella limnaea</name>
    <dbReference type="NCBI Taxonomy" id="2528023"/>
    <lineage>
        <taxon>Bacteria</taxon>
        <taxon>Pseudomonadati</taxon>
        <taxon>Planctomycetota</taxon>
        <taxon>Planctomycetia</taxon>
        <taxon>Gemmatales</taxon>
        <taxon>Gemmataceae</taxon>
        <taxon>Urbifossiella</taxon>
    </lineage>
</organism>
<comment type="catalytic activity">
    <reaction evidence="13">
        <text>N(6)-dimethylallyladenosine(37) in tRNA + (sulfur carrier)-SH + AH2 + 2 S-adenosyl-L-methionine = 2-methylsulfanyl-N(6)-dimethylallyladenosine(37) in tRNA + (sulfur carrier)-H + 5'-deoxyadenosine + L-methionine + A + S-adenosyl-L-homocysteine + 2 H(+)</text>
        <dbReference type="Rhea" id="RHEA:37067"/>
        <dbReference type="Rhea" id="RHEA-COMP:10375"/>
        <dbReference type="Rhea" id="RHEA-COMP:10376"/>
        <dbReference type="Rhea" id="RHEA-COMP:14737"/>
        <dbReference type="Rhea" id="RHEA-COMP:14739"/>
        <dbReference type="ChEBI" id="CHEBI:13193"/>
        <dbReference type="ChEBI" id="CHEBI:15378"/>
        <dbReference type="ChEBI" id="CHEBI:17319"/>
        <dbReference type="ChEBI" id="CHEBI:17499"/>
        <dbReference type="ChEBI" id="CHEBI:29917"/>
        <dbReference type="ChEBI" id="CHEBI:57844"/>
        <dbReference type="ChEBI" id="CHEBI:57856"/>
        <dbReference type="ChEBI" id="CHEBI:59789"/>
        <dbReference type="ChEBI" id="CHEBI:64428"/>
        <dbReference type="ChEBI" id="CHEBI:74415"/>
        <dbReference type="ChEBI" id="CHEBI:74417"/>
        <dbReference type="EC" id="2.8.4.3"/>
    </reaction>
</comment>
<dbReference type="InterPro" id="IPR005839">
    <property type="entry name" value="Methylthiotransferase"/>
</dbReference>
<dbReference type="SFLD" id="SFLDG01082">
    <property type="entry name" value="B12-binding_domain_containing"/>
    <property type="match status" value="1"/>
</dbReference>
<dbReference type="InterPro" id="IPR038135">
    <property type="entry name" value="Methylthiotransferase_N_sf"/>
</dbReference>
<evidence type="ECO:0000313" key="18">
    <source>
        <dbReference type="Proteomes" id="UP000319576"/>
    </source>
</evidence>
<dbReference type="GO" id="GO:0035597">
    <property type="term" value="F:tRNA-2-methylthio-N(6)-dimethylallyladenosine(37) synthase activity"/>
    <property type="evidence" value="ECO:0007669"/>
    <property type="project" value="UniProtKB-EC"/>
</dbReference>
<dbReference type="GO" id="GO:0051539">
    <property type="term" value="F:4 iron, 4 sulfur cluster binding"/>
    <property type="evidence" value="ECO:0007669"/>
    <property type="project" value="UniProtKB-UniRule"/>
</dbReference>
<dbReference type="PROSITE" id="PS51449">
    <property type="entry name" value="MTTASE_N"/>
    <property type="match status" value="1"/>
</dbReference>
<feature type="domain" description="Radical SAM core" evidence="16">
    <location>
        <begin position="155"/>
        <end position="388"/>
    </location>
</feature>
<dbReference type="SUPFAM" id="SSF102114">
    <property type="entry name" value="Radical SAM enzymes"/>
    <property type="match status" value="1"/>
</dbReference>
<dbReference type="OrthoDB" id="9805215at2"/>
<comment type="cofactor">
    <cofactor evidence="13">
        <name>[4Fe-4S] cluster</name>
        <dbReference type="ChEBI" id="CHEBI:49883"/>
    </cofactor>
    <text evidence="13">Binds 2 [4Fe-4S] clusters. One cluster is coordinated with 3 cysteines and an exchangeable S-adenosyl-L-methionine.</text>
</comment>
<dbReference type="SFLD" id="SFLDS00029">
    <property type="entry name" value="Radical_SAM"/>
    <property type="match status" value="1"/>
</dbReference>
<feature type="binding site" evidence="13">
    <location>
        <position position="176"/>
    </location>
    <ligand>
        <name>[4Fe-4S] cluster</name>
        <dbReference type="ChEBI" id="CHEBI:49883"/>
        <label>2</label>
        <note>4Fe-4S-S-AdoMet</note>
    </ligand>
</feature>
<feature type="binding site" evidence="13">
    <location>
        <position position="12"/>
    </location>
    <ligand>
        <name>[4Fe-4S] cluster</name>
        <dbReference type="ChEBI" id="CHEBI:49883"/>
        <label>1</label>
    </ligand>
</feature>
<feature type="binding site" evidence="13">
    <location>
        <position position="173"/>
    </location>
    <ligand>
        <name>[4Fe-4S] cluster</name>
        <dbReference type="ChEBI" id="CHEBI:49883"/>
        <label>2</label>
        <note>4Fe-4S-S-AdoMet</note>
    </ligand>
</feature>
<dbReference type="Pfam" id="PF01938">
    <property type="entry name" value="TRAM"/>
    <property type="match status" value="1"/>
</dbReference>
<dbReference type="GO" id="GO:0005829">
    <property type="term" value="C:cytosol"/>
    <property type="evidence" value="ECO:0007669"/>
    <property type="project" value="TreeGrafter"/>
</dbReference>
<proteinExistence type="inferred from homology"/>
<dbReference type="InterPro" id="IPR007197">
    <property type="entry name" value="rSAM"/>
</dbReference>
<dbReference type="PROSITE" id="PS01278">
    <property type="entry name" value="MTTASE_RADICAL"/>
    <property type="match status" value="1"/>
</dbReference>
<evidence type="ECO:0000256" key="13">
    <source>
        <dbReference type="HAMAP-Rule" id="MF_01864"/>
    </source>
</evidence>
<keyword evidence="13" id="KW-0819">tRNA processing</keyword>
<dbReference type="GO" id="GO:0046872">
    <property type="term" value="F:metal ion binding"/>
    <property type="evidence" value="ECO:0007669"/>
    <property type="project" value="UniProtKB-KW"/>
</dbReference>
<evidence type="ECO:0000256" key="11">
    <source>
        <dbReference type="ARBA" id="ARBA00080698"/>
    </source>
</evidence>
<dbReference type="FunFam" id="3.80.30.20:FF:000001">
    <property type="entry name" value="tRNA-2-methylthio-N(6)-dimethylallyladenosine synthase 2"/>
    <property type="match status" value="1"/>
</dbReference>
<dbReference type="InterPro" id="IPR013848">
    <property type="entry name" value="Methylthiotransferase_N"/>
</dbReference>
<evidence type="ECO:0000256" key="5">
    <source>
        <dbReference type="ARBA" id="ARBA00022691"/>
    </source>
</evidence>
<evidence type="ECO:0000256" key="4">
    <source>
        <dbReference type="ARBA" id="ARBA00022679"/>
    </source>
</evidence>
<protein>
    <recommendedName>
        <fullName evidence="10 13">tRNA-2-methylthio-N(6)-dimethylallyladenosine synthase</fullName>
        <ecNumber evidence="9 13">2.8.4.3</ecNumber>
    </recommendedName>
    <alternativeName>
        <fullName evidence="12 13">(Dimethylallyl)adenosine tRNA methylthiotransferase MiaB</fullName>
    </alternativeName>
    <alternativeName>
        <fullName evidence="11 13">tRNA-i(6)A37 methylthiotransferase</fullName>
    </alternativeName>
</protein>
<dbReference type="InterPro" id="IPR058240">
    <property type="entry name" value="rSAM_sf"/>
</dbReference>
<dbReference type="RefSeq" id="WP_145242336.1">
    <property type="nucleotide sequence ID" value="NZ_CP036273.1"/>
</dbReference>
<keyword evidence="3 13" id="KW-0963">Cytoplasm</keyword>
<dbReference type="PANTHER" id="PTHR43020">
    <property type="entry name" value="CDK5 REGULATORY SUBUNIT-ASSOCIATED PROTEIN 1"/>
    <property type="match status" value="1"/>
</dbReference>
<dbReference type="SFLD" id="SFLDF00273">
    <property type="entry name" value="(dimethylallyl)adenosine_tRNA"/>
    <property type="match status" value="1"/>
</dbReference>
<keyword evidence="18" id="KW-1185">Reference proteome</keyword>
<evidence type="ECO:0000256" key="8">
    <source>
        <dbReference type="ARBA" id="ARBA00023014"/>
    </source>
</evidence>
<name>A0A517XYH9_9BACT</name>
<dbReference type="Proteomes" id="UP000319576">
    <property type="component" value="Chromosome"/>
</dbReference>
<feature type="binding site" evidence="13">
    <location>
        <position position="169"/>
    </location>
    <ligand>
        <name>[4Fe-4S] cluster</name>
        <dbReference type="ChEBI" id="CHEBI:49883"/>
        <label>2</label>
        <note>4Fe-4S-S-AdoMet</note>
    </ligand>
</feature>
<dbReference type="EMBL" id="CP036273">
    <property type="protein sequence ID" value="QDU22528.1"/>
    <property type="molecule type" value="Genomic_DNA"/>
</dbReference>
<evidence type="ECO:0000259" key="15">
    <source>
        <dbReference type="PROSITE" id="PS51449"/>
    </source>
</evidence>
<comment type="subunit">
    <text evidence="13">Monomer.</text>
</comment>
<dbReference type="NCBIfam" id="TIGR00089">
    <property type="entry name" value="MiaB/RimO family radical SAM methylthiotransferase"/>
    <property type="match status" value="1"/>
</dbReference>
<dbReference type="KEGG" id="uli:ETAA1_45100"/>
<keyword evidence="4 13" id="KW-0808">Transferase</keyword>
<dbReference type="Pfam" id="PF04055">
    <property type="entry name" value="Radical_SAM"/>
    <property type="match status" value="1"/>
</dbReference>
<keyword evidence="5 13" id="KW-0949">S-adenosyl-L-methionine</keyword>
<dbReference type="PROSITE" id="PS50926">
    <property type="entry name" value="TRAM"/>
    <property type="match status" value="1"/>
</dbReference>
<dbReference type="HAMAP" id="MF_01864">
    <property type="entry name" value="tRNA_metthiotr_MiaB"/>
    <property type="match status" value="1"/>
</dbReference>
<comment type="function">
    <text evidence="1 13">Catalyzes the methylthiolation of N6-(dimethylallyl)adenosine (i(6)A), leading to the formation of 2-methylthio-N6-(dimethylallyl)adenosine (ms(2)i(6)A) at position 37 in tRNAs that read codons beginning with uridine.</text>
</comment>
<dbReference type="InterPro" id="IPR020612">
    <property type="entry name" value="Methylthiotransferase_CS"/>
</dbReference>
<reference evidence="17 18" key="1">
    <citation type="submission" date="2019-02" db="EMBL/GenBank/DDBJ databases">
        <title>Deep-cultivation of Planctomycetes and their phenomic and genomic characterization uncovers novel biology.</title>
        <authorList>
            <person name="Wiegand S."/>
            <person name="Jogler M."/>
            <person name="Boedeker C."/>
            <person name="Pinto D."/>
            <person name="Vollmers J."/>
            <person name="Rivas-Marin E."/>
            <person name="Kohn T."/>
            <person name="Peeters S.H."/>
            <person name="Heuer A."/>
            <person name="Rast P."/>
            <person name="Oberbeckmann S."/>
            <person name="Bunk B."/>
            <person name="Jeske O."/>
            <person name="Meyerdierks A."/>
            <person name="Storesund J.E."/>
            <person name="Kallscheuer N."/>
            <person name="Luecker S."/>
            <person name="Lage O.M."/>
            <person name="Pohl T."/>
            <person name="Merkel B.J."/>
            <person name="Hornburger P."/>
            <person name="Mueller R.-W."/>
            <person name="Bruemmer F."/>
            <person name="Labrenz M."/>
            <person name="Spormann A.M."/>
            <person name="Op den Camp H."/>
            <person name="Overmann J."/>
            <person name="Amann R."/>
            <person name="Jetten M.S.M."/>
            <person name="Mascher T."/>
            <person name="Medema M.H."/>
            <person name="Devos D.P."/>
            <person name="Kaster A.-K."/>
            <person name="Ovreas L."/>
            <person name="Rohde M."/>
            <person name="Galperin M.Y."/>
            <person name="Jogler C."/>
        </authorList>
    </citation>
    <scope>NUCLEOTIDE SEQUENCE [LARGE SCALE GENOMIC DNA]</scope>
    <source>
        <strain evidence="17 18">ETA_A1</strain>
    </source>
</reference>
<gene>
    <name evidence="13 17" type="primary">miaB</name>
    <name evidence="17" type="ORF">ETAA1_45100</name>
</gene>
<dbReference type="EC" id="2.8.4.3" evidence="9 13"/>
<dbReference type="InterPro" id="IPR002792">
    <property type="entry name" value="TRAM_dom"/>
</dbReference>
<dbReference type="SFLD" id="SFLDG01061">
    <property type="entry name" value="methylthiotransferase"/>
    <property type="match status" value="1"/>
</dbReference>
<evidence type="ECO:0000256" key="10">
    <source>
        <dbReference type="ARBA" id="ARBA00068570"/>
    </source>
</evidence>
<dbReference type="AlphaFoldDB" id="A0A517XYH9"/>
<evidence type="ECO:0000256" key="9">
    <source>
        <dbReference type="ARBA" id="ARBA00033765"/>
    </source>
</evidence>
<evidence type="ECO:0000259" key="14">
    <source>
        <dbReference type="PROSITE" id="PS50926"/>
    </source>
</evidence>
<dbReference type="FunFam" id="3.40.50.12160:FF:000003">
    <property type="entry name" value="CDK5 regulatory subunit-associated protein 1"/>
    <property type="match status" value="1"/>
</dbReference>
<accession>A0A517XYH9</accession>
<feature type="domain" description="MTTase N-terminal" evidence="15">
    <location>
        <begin position="3"/>
        <end position="119"/>
    </location>
</feature>
<evidence type="ECO:0000256" key="7">
    <source>
        <dbReference type="ARBA" id="ARBA00023004"/>
    </source>
</evidence>
<dbReference type="InterPro" id="IPR006463">
    <property type="entry name" value="MiaB_methiolase"/>
</dbReference>
<dbReference type="InterPro" id="IPR006638">
    <property type="entry name" value="Elp3/MiaA/NifB-like_rSAM"/>
</dbReference>
<dbReference type="PROSITE" id="PS51918">
    <property type="entry name" value="RADICAL_SAM"/>
    <property type="match status" value="1"/>
</dbReference>
<keyword evidence="8 13" id="KW-0411">Iron-sulfur</keyword>
<dbReference type="CDD" id="cd01335">
    <property type="entry name" value="Radical_SAM"/>
    <property type="match status" value="1"/>
</dbReference>
<keyword evidence="7 13" id="KW-0408">Iron</keyword>
<evidence type="ECO:0000256" key="3">
    <source>
        <dbReference type="ARBA" id="ARBA00022490"/>
    </source>
</evidence>
<evidence type="ECO:0000313" key="17">
    <source>
        <dbReference type="EMBL" id="QDU22528.1"/>
    </source>
</evidence>
<dbReference type="Gene3D" id="3.80.30.20">
    <property type="entry name" value="tm_1862 like domain"/>
    <property type="match status" value="1"/>
</dbReference>
<feature type="domain" description="TRAM" evidence="14">
    <location>
        <begin position="391"/>
        <end position="462"/>
    </location>
</feature>
<evidence type="ECO:0000256" key="6">
    <source>
        <dbReference type="ARBA" id="ARBA00022723"/>
    </source>
</evidence>
<comment type="subcellular location">
    <subcellularLocation>
        <location evidence="13">Cytoplasm</location>
    </subcellularLocation>
</comment>
<dbReference type="Gene3D" id="3.40.50.12160">
    <property type="entry name" value="Methylthiotransferase, N-terminal domain"/>
    <property type="match status" value="1"/>
</dbReference>
<dbReference type="SMART" id="SM00729">
    <property type="entry name" value="Elp3"/>
    <property type="match status" value="1"/>
</dbReference>
<keyword evidence="2 13" id="KW-0004">4Fe-4S</keyword>
<evidence type="ECO:0000256" key="2">
    <source>
        <dbReference type="ARBA" id="ARBA00022485"/>
    </source>
</evidence>
<evidence type="ECO:0000256" key="1">
    <source>
        <dbReference type="ARBA" id="ARBA00003234"/>
    </source>
</evidence>
<feature type="binding site" evidence="13">
    <location>
        <position position="48"/>
    </location>
    <ligand>
        <name>[4Fe-4S] cluster</name>
        <dbReference type="ChEBI" id="CHEBI:49883"/>
        <label>1</label>
    </ligand>
</feature>
<feature type="binding site" evidence="13">
    <location>
        <position position="82"/>
    </location>
    <ligand>
        <name>[4Fe-4S] cluster</name>
        <dbReference type="ChEBI" id="CHEBI:49883"/>
        <label>1</label>
    </ligand>
</feature>